<evidence type="ECO:0000313" key="2">
    <source>
        <dbReference type="Proteomes" id="UP000657918"/>
    </source>
</evidence>
<accession>A0A835JU36</accession>
<sequence>MEMVEPKLMLIISNFSFVFYLNSPNYFMVAGWFSSWTVYLQVKEFQYSYTQYQTRLQVNWMFNQTAFYLDLVDQPERLAIINGWRLFQGCGWKMSIAEVMNAGYSWKGIVVELKGNCNTCTLCKVNHGIYAAHAAGFAHPCCASKISPVLKLPTGHRHGLHEGKITFSFIQTWSCRSSSIHRSILFRFPANFPSRQPVVRIDLQFVSSDATNIKHFVIPCGGIEAERISRFINNIKIDASTRPNRYICTLWKGYSLLSGDITYVNTVASAIMYAENASNDFRKASILLVDMGDLKVAKPLFALEKRERCR</sequence>
<dbReference type="EMBL" id="JADGMS010000008">
    <property type="protein sequence ID" value="KAF9677520.1"/>
    <property type="molecule type" value="Genomic_DNA"/>
</dbReference>
<comment type="caution">
    <text evidence="1">The sequence shown here is derived from an EMBL/GenBank/DDBJ whole genome shotgun (WGS) entry which is preliminary data.</text>
</comment>
<reference evidence="1 2" key="1">
    <citation type="submission" date="2020-10" db="EMBL/GenBank/DDBJ databases">
        <title>Plant Genome Project.</title>
        <authorList>
            <person name="Zhang R.-G."/>
        </authorList>
    </citation>
    <scope>NUCLEOTIDE SEQUENCE [LARGE SCALE GENOMIC DNA]</scope>
    <source>
        <strain evidence="1">FAFU-HL-1</strain>
        <tissue evidence="1">Leaf</tissue>
    </source>
</reference>
<protein>
    <submittedName>
        <fullName evidence="1">Uncharacterized protein</fullName>
    </submittedName>
</protein>
<keyword evidence="2" id="KW-1185">Reference proteome</keyword>
<name>A0A835JU36_9ROSI</name>
<dbReference type="Proteomes" id="UP000657918">
    <property type="component" value="Chromosome 8"/>
</dbReference>
<organism evidence="1 2">
    <name type="scientific">Salix dunnii</name>
    <dbReference type="NCBI Taxonomy" id="1413687"/>
    <lineage>
        <taxon>Eukaryota</taxon>
        <taxon>Viridiplantae</taxon>
        <taxon>Streptophyta</taxon>
        <taxon>Embryophyta</taxon>
        <taxon>Tracheophyta</taxon>
        <taxon>Spermatophyta</taxon>
        <taxon>Magnoliopsida</taxon>
        <taxon>eudicotyledons</taxon>
        <taxon>Gunneridae</taxon>
        <taxon>Pentapetalae</taxon>
        <taxon>rosids</taxon>
        <taxon>fabids</taxon>
        <taxon>Malpighiales</taxon>
        <taxon>Salicaceae</taxon>
        <taxon>Saliceae</taxon>
        <taxon>Salix</taxon>
    </lineage>
</organism>
<evidence type="ECO:0000313" key="1">
    <source>
        <dbReference type="EMBL" id="KAF9677520.1"/>
    </source>
</evidence>
<gene>
    <name evidence="1" type="ORF">SADUNF_Sadunf08G0116200</name>
</gene>
<proteinExistence type="predicted"/>
<dbReference type="AlphaFoldDB" id="A0A835JU36"/>